<dbReference type="Gene3D" id="3.10.350.10">
    <property type="entry name" value="LysM domain"/>
    <property type="match status" value="7"/>
</dbReference>
<sequence>MVNVQSFLGTLALLGTATNAAAVALHRRDCSFTWPAETGDTCQLMASSWGISLEQFIRWNAGVDCNALVVGHEYCLLWNGPEPGDTTTSTTTTSETTPTSAPPVTTTESSTGPSPTQDGIASDCQKYHLAVSGDTCLGIVSKYGTFSQSEFYKWNPAVGTGCTSLFLGYYYCIAVTGTPTSPTTTVSTTTTQSAGNGIATPTPVMAGIPTNCNKFHLVKDTTTCAGIADYNKISLDDFFTWNPSIGKGCENLWLGYYMCAGIIGGTTISTSTTTTTTTTSAGNGIATPTPVMAGISTNCNKFHLVKDTTTCAGIADYNKISLDDFYKWNPSVGKGCENLWLGYYMCAGIIGGTTAATTAATTTTTSASNGIATPTPVMAGIPTNCNKFHLVRDTTTCAGIISYNGISSADFYKWNPSVGADCSNLWLGYNTCVGVIGSTTRSASIITTTKSAGNGIPTPTPVMAGIPTNCNKFHPVKDTTTCAGIISYNGISSADFYKWNPSVGADCSNLWLGYNMCVGVVGSTPTTTLKTTSTTTTTKGNGVATPTPVQANMVKSCKKFHIVGDGTTCQAIATYDKITLADFYKWNPDVGSNCENLWLGYYTCVAVL</sequence>
<dbReference type="InterPro" id="IPR036779">
    <property type="entry name" value="LysM_dom_sf"/>
</dbReference>
<dbReference type="PANTHER" id="PTHR34997">
    <property type="entry name" value="AM15"/>
    <property type="match status" value="1"/>
</dbReference>
<feature type="domain" description="LysM" evidence="7">
    <location>
        <begin position="214"/>
        <end position="260"/>
    </location>
</feature>
<dbReference type="AlphaFoldDB" id="A0AAN6ZXJ1"/>
<feature type="compositionally biased region" description="Low complexity" evidence="5">
    <location>
        <begin position="85"/>
        <end position="116"/>
    </location>
</feature>
<dbReference type="EMBL" id="MU856928">
    <property type="protein sequence ID" value="KAK4153834.1"/>
    <property type="molecule type" value="Genomic_DNA"/>
</dbReference>
<feature type="region of interest" description="Disordered" evidence="5">
    <location>
        <begin position="85"/>
        <end position="119"/>
    </location>
</feature>
<gene>
    <name evidence="8" type="ORF">C8A00DRAFT_33378</name>
</gene>
<protein>
    <recommendedName>
        <fullName evidence="7">LysM domain-containing protein</fullName>
    </recommendedName>
</protein>
<keyword evidence="2 6" id="KW-0732">Signal</keyword>
<dbReference type="CDD" id="cd00118">
    <property type="entry name" value="LysM"/>
    <property type="match status" value="5"/>
</dbReference>
<evidence type="ECO:0000256" key="4">
    <source>
        <dbReference type="ARBA" id="ARBA00044955"/>
    </source>
</evidence>
<evidence type="ECO:0000256" key="5">
    <source>
        <dbReference type="SAM" id="MobiDB-lite"/>
    </source>
</evidence>
<dbReference type="InterPro" id="IPR052210">
    <property type="entry name" value="LysM1-like"/>
</dbReference>
<dbReference type="GO" id="GO:0008061">
    <property type="term" value="F:chitin binding"/>
    <property type="evidence" value="ECO:0007669"/>
    <property type="project" value="UniProtKB-KW"/>
</dbReference>
<evidence type="ECO:0000256" key="1">
    <source>
        <dbReference type="ARBA" id="ARBA00022669"/>
    </source>
</evidence>
<name>A0AAN6ZXJ1_9PEZI</name>
<dbReference type="SUPFAM" id="SSF54106">
    <property type="entry name" value="LysM domain"/>
    <property type="match status" value="7"/>
</dbReference>
<evidence type="ECO:0000256" key="2">
    <source>
        <dbReference type="ARBA" id="ARBA00022729"/>
    </source>
</evidence>
<feature type="signal peptide" evidence="6">
    <location>
        <begin position="1"/>
        <end position="22"/>
    </location>
</feature>
<feature type="chain" id="PRO_5042858253" description="LysM domain-containing protein" evidence="6">
    <location>
        <begin position="23"/>
        <end position="608"/>
    </location>
</feature>
<organism evidence="8 9">
    <name type="scientific">Chaetomidium leptoderma</name>
    <dbReference type="NCBI Taxonomy" id="669021"/>
    <lineage>
        <taxon>Eukaryota</taxon>
        <taxon>Fungi</taxon>
        <taxon>Dikarya</taxon>
        <taxon>Ascomycota</taxon>
        <taxon>Pezizomycotina</taxon>
        <taxon>Sordariomycetes</taxon>
        <taxon>Sordariomycetidae</taxon>
        <taxon>Sordariales</taxon>
        <taxon>Chaetomiaceae</taxon>
        <taxon>Chaetomidium</taxon>
    </lineage>
</organism>
<proteinExistence type="inferred from homology"/>
<evidence type="ECO:0000259" key="7">
    <source>
        <dbReference type="PROSITE" id="PS51782"/>
    </source>
</evidence>
<feature type="domain" description="LysM" evidence="7">
    <location>
        <begin position="472"/>
        <end position="518"/>
    </location>
</feature>
<keyword evidence="1" id="KW-0147">Chitin-binding</keyword>
<feature type="domain" description="LysM" evidence="7">
    <location>
        <begin position="559"/>
        <end position="605"/>
    </location>
</feature>
<dbReference type="Proteomes" id="UP001302745">
    <property type="component" value="Unassembled WGS sequence"/>
</dbReference>
<reference evidence="8" key="2">
    <citation type="submission" date="2023-05" db="EMBL/GenBank/DDBJ databases">
        <authorList>
            <consortium name="Lawrence Berkeley National Laboratory"/>
            <person name="Steindorff A."/>
            <person name="Hensen N."/>
            <person name="Bonometti L."/>
            <person name="Westerberg I."/>
            <person name="Brannstrom I.O."/>
            <person name="Guillou S."/>
            <person name="Cros-Aarteil S."/>
            <person name="Calhoun S."/>
            <person name="Haridas S."/>
            <person name="Kuo A."/>
            <person name="Mondo S."/>
            <person name="Pangilinan J."/>
            <person name="Riley R."/>
            <person name="Labutti K."/>
            <person name="Andreopoulos B."/>
            <person name="Lipzen A."/>
            <person name="Chen C."/>
            <person name="Yanf M."/>
            <person name="Daum C."/>
            <person name="Ng V."/>
            <person name="Clum A."/>
            <person name="Ohm R."/>
            <person name="Martin F."/>
            <person name="Silar P."/>
            <person name="Natvig D."/>
            <person name="Lalanne C."/>
            <person name="Gautier V."/>
            <person name="Ament-Velasquez S.L."/>
            <person name="Kruys A."/>
            <person name="Hutchinson M.I."/>
            <person name="Powell A.J."/>
            <person name="Barry K."/>
            <person name="Miller A.N."/>
            <person name="Grigoriev I.V."/>
            <person name="Debuchy R."/>
            <person name="Gladieux P."/>
            <person name="Thoren M.H."/>
            <person name="Johannesson H."/>
        </authorList>
    </citation>
    <scope>NUCLEOTIDE SEQUENCE</scope>
    <source>
        <strain evidence="8">CBS 538.74</strain>
    </source>
</reference>
<comment type="caution">
    <text evidence="8">The sequence shown here is derived from an EMBL/GenBank/DDBJ whole genome shotgun (WGS) entry which is preliminary data.</text>
</comment>
<feature type="domain" description="LysM" evidence="7">
    <location>
        <begin position="301"/>
        <end position="347"/>
    </location>
</feature>
<reference evidence="8" key="1">
    <citation type="journal article" date="2023" name="Mol. Phylogenet. Evol.">
        <title>Genome-scale phylogeny and comparative genomics of the fungal order Sordariales.</title>
        <authorList>
            <person name="Hensen N."/>
            <person name="Bonometti L."/>
            <person name="Westerberg I."/>
            <person name="Brannstrom I.O."/>
            <person name="Guillou S."/>
            <person name="Cros-Aarteil S."/>
            <person name="Calhoun S."/>
            <person name="Haridas S."/>
            <person name="Kuo A."/>
            <person name="Mondo S."/>
            <person name="Pangilinan J."/>
            <person name="Riley R."/>
            <person name="LaButti K."/>
            <person name="Andreopoulos B."/>
            <person name="Lipzen A."/>
            <person name="Chen C."/>
            <person name="Yan M."/>
            <person name="Daum C."/>
            <person name="Ng V."/>
            <person name="Clum A."/>
            <person name="Steindorff A."/>
            <person name="Ohm R.A."/>
            <person name="Martin F."/>
            <person name="Silar P."/>
            <person name="Natvig D.O."/>
            <person name="Lalanne C."/>
            <person name="Gautier V."/>
            <person name="Ament-Velasquez S.L."/>
            <person name="Kruys A."/>
            <person name="Hutchinson M.I."/>
            <person name="Powell A.J."/>
            <person name="Barry K."/>
            <person name="Miller A.N."/>
            <person name="Grigoriev I.V."/>
            <person name="Debuchy R."/>
            <person name="Gladieux P."/>
            <person name="Hiltunen Thoren M."/>
            <person name="Johannesson H."/>
        </authorList>
    </citation>
    <scope>NUCLEOTIDE SEQUENCE</scope>
    <source>
        <strain evidence="8">CBS 538.74</strain>
    </source>
</reference>
<keyword evidence="9" id="KW-1185">Reference proteome</keyword>
<evidence type="ECO:0000313" key="8">
    <source>
        <dbReference type="EMBL" id="KAK4153834.1"/>
    </source>
</evidence>
<keyword evidence="3" id="KW-0843">Virulence</keyword>
<evidence type="ECO:0000313" key="9">
    <source>
        <dbReference type="Proteomes" id="UP001302745"/>
    </source>
</evidence>
<dbReference type="InterPro" id="IPR018392">
    <property type="entry name" value="LysM"/>
</dbReference>
<dbReference type="PANTHER" id="PTHR34997:SF2">
    <property type="entry name" value="LYSM DOMAIN-CONTAINING PROTEIN-RELATED"/>
    <property type="match status" value="1"/>
</dbReference>
<accession>A0AAN6ZXJ1</accession>
<evidence type="ECO:0000256" key="6">
    <source>
        <dbReference type="SAM" id="SignalP"/>
    </source>
</evidence>
<feature type="domain" description="LysM" evidence="7">
    <location>
        <begin position="387"/>
        <end position="433"/>
    </location>
</feature>
<comment type="similarity">
    <text evidence="4">Belongs to the secreted LysM effector family.</text>
</comment>
<feature type="domain" description="LysM" evidence="7">
    <location>
        <begin position="126"/>
        <end position="173"/>
    </location>
</feature>
<dbReference type="SMART" id="SM00257">
    <property type="entry name" value="LysM"/>
    <property type="match status" value="7"/>
</dbReference>
<feature type="domain" description="LysM" evidence="7">
    <location>
        <begin position="32"/>
        <end position="76"/>
    </location>
</feature>
<dbReference type="PROSITE" id="PS51782">
    <property type="entry name" value="LYSM"/>
    <property type="match status" value="7"/>
</dbReference>
<evidence type="ECO:0000256" key="3">
    <source>
        <dbReference type="ARBA" id="ARBA00023026"/>
    </source>
</evidence>
<dbReference type="Pfam" id="PF01476">
    <property type="entry name" value="LysM"/>
    <property type="match status" value="1"/>
</dbReference>